<reference evidence="2" key="1">
    <citation type="journal article" date="2012" name="Nat. Biotechnol.">
        <title>Reference genome sequence of the model plant Setaria.</title>
        <authorList>
            <person name="Bennetzen J.L."/>
            <person name="Schmutz J."/>
            <person name="Wang H."/>
            <person name="Percifield R."/>
            <person name="Hawkins J."/>
            <person name="Pontaroli A.C."/>
            <person name="Estep M."/>
            <person name="Feng L."/>
            <person name="Vaughn J.N."/>
            <person name="Grimwood J."/>
            <person name="Jenkins J."/>
            <person name="Barry K."/>
            <person name="Lindquist E."/>
            <person name="Hellsten U."/>
            <person name="Deshpande S."/>
            <person name="Wang X."/>
            <person name="Wu X."/>
            <person name="Mitros T."/>
            <person name="Triplett J."/>
            <person name="Yang X."/>
            <person name="Ye C.Y."/>
            <person name="Mauro-Herrera M."/>
            <person name="Wang L."/>
            <person name="Li P."/>
            <person name="Sharma M."/>
            <person name="Sharma R."/>
            <person name="Ronald P.C."/>
            <person name="Panaud O."/>
            <person name="Kellogg E.A."/>
            <person name="Brutnell T.P."/>
            <person name="Doust A.N."/>
            <person name="Tuskan G.A."/>
            <person name="Rokhsar D."/>
            <person name="Devos K.M."/>
        </authorList>
    </citation>
    <scope>NUCLEOTIDE SEQUENCE [LARGE SCALE GENOMIC DNA]</scope>
    <source>
        <strain evidence="2">cv. Yugu1</strain>
    </source>
</reference>
<evidence type="ECO:0000313" key="1">
    <source>
        <dbReference type="EnsemblPlants" id="KQL27736"/>
    </source>
</evidence>
<dbReference type="Proteomes" id="UP000004995">
    <property type="component" value="Unassembled WGS sequence"/>
</dbReference>
<dbReference type="HOGENOM" id="CLU_3176299_0_0_1"/>
<protein>
    <submittedName>
        <fullName evidence="1">Uncharacterized protein</fullName>
    </submittedName>
</protein>
<dbReference type="EMBL" id="AGNK02000007">
    <property type="status" value="NOT_ANNOTATED_CDS"/>
    <property type="molecule type" value="Genomic_DNA"/>
</dbReference>
<organism evidence="1 2">
    <name type="scientific">Setaria italica</name>
    <name type="common">Foxtail millet</name>
    <name type="synonym">Panicum italicum</name>
    <dbReference type="NCBI Taxonomy" id="4555"/>
    <lineage>
        <taxon>Eukaryota</taxon>
        <taxon>Viridiplantae</taxon>
        <taxon>Streptophyta</taxon>
        <taxon>Embryophyta</taxon>
        <taxon>Tracheophyta</taxon>
        <taxon>Spermatophyta</taxon>
        <taxon>Magnoliopsida</taxon>
        <taxon>Liliopsida</taxon>
        <taxon>Poales</taxon>
        <taxon>Poaceae</taxon>
        <taxon>PACMAD clade</taxon>
        <taxon>Panicoideae</taxon>
        <taxon>Panicodae</taxon>
        <taxon>Paniceae</taxon>
        <taxon>Cenchrinae</taxon>
        <taxon>Setaria</taxon>
    </lineage>
</organism>
<name>K3Z1U6_SETIT</name>
<sequence>MMNPILILYTTSMHVPRRPLHVMLPLQKISFLAVLSCHLLACLCYLS</sequence>
<evidence type="ECO:0000313" key="2">
    <source>
        <dbReference type="Proteomes" id="UP000004995"/>
    </source>
</evidence>
<proteinExistence type="predicted"/>
<reference evidence="1" key="2">
    <citation type="submission" date="2018-08" db="UniProtKB">
        <authorList>
            <consortium name="EnsemblPlants"/>
        </authorList>
    </citation>
    <scope>IDENTIFICATION</scope>
    <source>
        <strain evidence="1">Yugu1</strain>
    </source>
</reference>
<dbReference type="AlphaFoldDB" id="K3Z1U6"/>
<accession>K3Z1U6</accession>
<keyword evidence="2" id="KW-1185">Reference proteome</keyword>
<dbReference type="EnsemblPlants" id="KQL27736">
    <property type="protein sequence ID" value="KQL27736"/>
    <property type="gene ID" value="SETIT_020514mg"/>
</dbReference>
<dbReference type="InParanoid" id="K3Z1U6"/>
<dbReference type="Gramene" id="KQL27736">
    <property type="protein sequence ID" value="KQL27736"/>
    <property type="gene ID" value="SETIT_020514mg"/>
</dbReference>